<dbReference type="GO" id="GO:0003676">
    <property type="term" value="F:nucleic acid binding"/>
    <property type="evidence" value="ECO:0007669"/>
    <property type="project" value="InterPro"/>
</dbReference>
<sequence length="201" mass="23385">MTLSTIFYLTQLGFCQYDISNMIDMKHITVEGAINRVATTGYWHNFNRKEYGSDLFQTIKTLQGQLRSMSKNGFCTTLKNWIKKLGFKYRSAASNPKLSDNKKNRFKWAIKHIGWTDKQWEQVFRSDESRFRLFGHNGKPKILRKQGKCYESCRPPRTVKYGVGSLTVWSCFWAGGYGPLIFVDDNMKQNSYTTPTINLTK</sequence>
<comment type="caution">
    <text evidence="1">The sequence shown here is derived from an EMBL/GenBank/DDBJ whole genome shotgun (WGS) entry which is preliminary data.</text>
</comment>
<name>A0A8H7RB30_9FUNG</name>
<feature type="non-terminal residue" evidence="1">
    <location>
        <position position="201"/>
    </location>
</feature>
<dbReference type="Proteomes" id="UP000650833">
    <property type="component" value="Unassembled WGS sequence"/>
</dbReference>
<dbReference type="Gene3D" id="3.30.420.10">
    <property type="entry name" value="Ribonuclease H-like superfamily/Ribonuclease H"/>
    <property type="match status" value="1"/>
</dbReference>
<dbReference type="AlphaFoldDB" id="A0A8H7RB30"/>
<dbReference type="OrthoDB" id="2446547at2759"/>
<dbReference type="InterPro" id="IPR036397">
    <property type="entry name" value="RNaseH_sf"/>
</dbReference>
<accession>A0A8H7RB30</accession>
<keyword evidence="2" id="KW-1185">Reference proteome</keyword>
<protein>
    <recommendedName>
        <fullName evidence="3">Transposase</fullName>
    </recommendedName>
</protein>
<dbReference type="EMBL" id="JAEPRC010000154">
    <property type="protein sequence ID" value="KAG2206356.1"/>
    <property type="molecule type" value="Genomic_DNA"/>
</dbReference>
<evidence type="ECO:0008006" key="3">
    <source>
        <dbReference type="Google" id="ProtNLM"/>
    </source>
</evidence>
<evidence type="ECO:0000313" key="2">
    <source>
        <dbReference type="Proteomes" id="UP000650833"/>
    </source>
</evidence>
<organism evidence="1 2">
    <name type="scientific">Mucor plumbeus</name>
    <dbReference type="NCBI Taxonomy" id="97098"/>
    <lineage>
        <taxon>Eukaryota</taxon>
        <taxon>Fungi</taxon>
        <taxon>Fungi incertae sedis</taxon>
        <taxon>Mucoromycota</taxon>
        <taxon>Mucoromycotina</taxon>
        <taxon>Mucoromycetes</taxon>
        <taxon>Mucorales</taxon>
        <taxon>Mucorineae</taxon>
        <taxon>Mucoraceae</taxon>
        <taxon>Mucor</taxon>
    </lineage>
</organism>
<reference evidence="1" key="1">
    <citation type="submission" date="2020-12" db="EMBL/GenBank/DDBJ databases">
        <title>Metabolic potential, ecology and presence of endohyphal bacteria is reflected in genomic diversity of Mucoromycotina.</title>
        <authorList>
            <person name="Muszewska A."/>
            <person name="Okrasinska A."/>
            <person name="Steczkiewicz K."/>
            <person name="Drgas O."/>
            <person name="Orlowska M."/>
            <person name="Perlinska-Lenart U."/>
            <person name="Aleksandrzak-Piekarczyk T."/>
            <person name="Szatraj K."/>
            <person name="Zielenkiewicz U."/>
            <person name="Pilsyk S."/>
            <person name="Malc E."/>
            <person name="Mieczkowski P."/>
            <person name="Kruszewska J.S."/>
            <person name="Biernat P."/>
            <person name="Pawlowska J."/>
        </authorList>
    </citation>
    <scope>NUCLEOTIDE SEQUENCE</scope>
    <source>
        <strain evidence="1">CBS 226.32</strain>
    </source>
</reference>
<proteinExistence type="predicted"/>
<gene>
    <name evidence="1" type="ORF">INT46_002664</name>
</gene>
<evidence type="ECO:0000313" key="1">
    <source>
        <dbReference type="EMBL" id="KAG2206356.1"/>
    </source>
</evidence>